<dbReference type="PANTHER" id="PTHR12299">
    <property type="entry name" value="HYALURONIC ACID-BINDING PROTEIN 4"/>
    <property type="match status" value="1"/>
</dbReference>
<feature type="compositionally biased region" description="Basic and acidic residues" evidence="1">
    <location>
        <begin position="263"/>
        <end position="278"/>
    </location>
</feature>
<evidence type="ECO:0000313" key="3">
    <source>
        <dbReference type="EMBL" id="CAH2294311.1"/>
    </source>
</evidence>
<feature type="region of interest" description="Disordered" evidence="1">
    <location>
        <begin position="244"/>
        <end position="300"/>
    </location>
</feature>
<name>A0AAD1S7N8_PELCU</name>
<evidence type="ECO:0000313" key="4">
    <source>
        <dbReference type="Proteomes" id="UP001295444"/>
    </source>
</evidence>
<feature type="compositionally biased region" description="Basic and acidic residues" evidence="1">
    <location>
        <begin position="142"/>
        <end position="154"/>
    </location>
</feature>
<proteinExistence type="predicted"/>
<dbReference type="GO" id="GO:0005737">
    <property type="term" value="C:cytoplasm"/>
    <property type="evidence" value="ECO:0007669"/>
    <property type="project" value="TreeGrafter"/>
</dbReference>
<feature type="compositionally biased region" description="Acidic residues" evidence="1">
    <location>
        <begin position="456"/>
        <end position="467"/>
    </location>
</feature>
<sequence>MLAPPNVGSAIDYQSNHLGHIMSDNTEPAISQELRDWLVSTIAESIPKALAAFHEKTSAKVNTTARLPSDSEDSQPSDQETTPQMKQIHIEPAASRMEEAFGCAVENRFNRLLDDETDPLEFLQKAAEEKSRRKKKQTVAKNDGKKESQRDRKAQFAGTNTEVMFIHFMVTLQGEQSSDRWRRGSSNMDLVSQSDQYQAKVPFVKHQETVKLFGNKRYRIEQEPDERIEQRMETVDKEKLVKNWLSNRGGTRGKGRGGFSRNTEQDNQRGKREFERHSGSGRGGLRAEDKRGGSGSHNWGSIQDEYSDISLLLAEENVKKCGDTEAVREAHVVKFIRVTEELPAEELAEEMTLDEWKCMQAQNRARPDFNLRKPASSVPSKAVVIHKSKYKNNMEDEGDLQYVCRRPINDITAQLDINFGSLSRPGRGGRGGGRGRVRREEPFSHAMDDVYTIAPDPDDFEDFPALS</sequence>
<feature type="region of interest" description="Disordered" evidence="1">
    <location>
        <begin position="59"/>
        <end position="85"/>
    </location>
</feature>
<dbReference type="Proteomes" id="UP001295444">
    <property type="component" value="Chromosome 05"/>
</dbReference>
<feature type="region of interest" description="Disordered" evidence="1">
    <location>
        <begin position="421"/>
        <end position="467"/>
    </location>
</feature>
<dbReference type="GO" id="GO:0033120">
    <property type="term" value="P:positive regulation of RNA splicing"/>
    <property type="evidence" value="ECO:0007669"/>
    <property type="project" value="TreeGrafter"/>
</dbReference>
<dbReference type="InterPro" id="IPR006861">
    <property type="entry name" value="HABP4_PAIRBP1-bd"/>
</dbReference>
<dbReference type="EMBL" id="OW240916">
    <property type="protein sequence ID" value="CAH2294311.1"/>
    <property type="molecule type" value="Genomic_DNA"/>
</dbReference>
<dbReference type="Pfam" id="PF04774">
    <property type="entry name" value="HABP4_PAI-RBP1"/>
    <property type="match status" value="1"/>
</dbReference>
<accession>A0AAD1S7N8</accession>
<dbReference type="GO" id="GO:0003723">
    <property type="term" value="F:RNA binding"/>
    <property type="evidence" value="ECO:0007669"/>
    <property type="project" value="InterPro"/>
</dbReference>
<dbReference type="GO" id="GO:0045948">
    <property type="term" value="P:positive regulation of translational initiation"/>
    <property type="evidence" value="ECO:0007669"/>
    <property type="project" value="TreeGrafter"/>
</dbReference>
<feature type="domain" description="Hyaluronan/mRNA-binding protein" evidence="2">
    <location>
        <begin position="270"/>
        <end position="377"/>
    </location>
</feature>
<dbReference type="AlphaFoldDB" id="A0AAD1S7N8"/>
<dbReference type="InterPro" id="IPR039764">
    <property type="entry name" value="HABP4/SERBP1-like"/>
</dbReference>
<protein>
    <recommendedName>
        <fullName evidence="2">Hyaluronan/mRNA-binding protein domain-containing protein</fullName>
    </recommendedName>
</protein>
<evidence type="ECO:0000259" key="2">
    <source>
        <dbReference type="SMART" id="SM01233"/>
    </source>
</evidence>
<feature type="compositionally biased region" description="Basic and acidic residues" evidence="1">
    <location>
        <begin position="438"/>
        <end position="448"/>
    </location>
</feature>
<evidence type="ECO:0000256" key="1">
    <source>
        <dbReference type="SAM" id="MobiDB-lite"/>
    </source>
</evidence>
<dbReference type="SMART" id="SM01233">
    <property type="entry name" value="HABP4_PAI-RBP1"/>
    <property type="match status" value="1"/>
</dbReference>
<dbReference type="PANTHER" id="PTHR12299:SF30">
    <property type="entry name" value="INTRACELLULAR HYALURONAN-BINDING PROTEIN 4"/>
    <property type="match status" value="1"/>
</dbReference>
<feature type="region of interest" description="Disordered" evidence="1">
    <location>
        <begin position="127"/>
        <end position="156"/>
    </location>
</feature>
<keyword evidence="4" id="KW-1185">Reference proteome</keyword>
<organism evidence="3 4">
    <name type="scientific">Pelobates cultripes</name>
    <name type="common">Western spadefoot toad</name>
    <dbReference type="NCBI Taxonomy" id="61616"/>
    <lineage>
        <taxon>Eukaryota</taxon>
        <taxon>Metazoa</taxon>
        <taxon>Chordata</taxon>
        <taxon>Craniata</taxon>
        <taxon>Vertebrata</taxon>
        <taxon>Euteleostomi</taxon>
        <taxon>Amphibia</taxon>
        <taxon>Batrachia</taxon>
        <taxon>Anura</taxon>
        <taxon>Pelobatoidea</taxon>
        <taxon>Pelobatidae</taxon>
        <taxon>Pelobates</taxon>
    </lineage>
</organism>
<reference evidence="3" key="1">
    <citation type="submission" date="2022-03" db="EMBL/GenBank/DDBJ databases">
        <authorList>
            <person name="Alioto T."/>
            <person name="Alioto T."/>
            <person name="Gomez Garrido J."/>
        </authorList>
    </citation>
    <scope>NUCLEOTIDE SEQUENCE</scope>
</reference>
<gene>
    <name evidence="3" type="ORF">PECUL_23A047281</name>
</gene>
<dbReference type="GO" id="GO:0005634">
    <property type="term" value="C:nucleus"/>
    <property type="evidence" value="ECO:0007669"/>
    <property type="project" value="TreeGrafter"/>
</dbReference>